<organism evidence="4 5">
    <name type="scientific">Magnetospirillum moscoviense</name>
    <dbReference type="NCBI Taxonomy" id="1437059"/>
    <lineage>
        <taxon>Bacteria</taxon>
        <taxon>Pseudomonadati</taxon>
        <taxon>Pseudomonadota</taxon>
        <taxon>Alphaproteobacteria</taxon>
        <taxon>Rhodospirillales</taxon>
        <taxon>Rhodospirillaceae</taxon>
        <taxon>Magnetospirillum</taxon>
    </lineage>
</organism>
<dbReference type="CDD" id="cd04623">
    <property type="entry name" value="CBS_pair_bac_euk"/>
    <property type="match status" value="1"/>
</dbReference>
<evidence type="ECO:0000256" key="2">
    <source>
        <dbReference type="PROSITE-ProRule" id="PRU00703"/>
    </source>
</evidence>
<feature type="domain" description="CBS" evidence="3">
    <location>
        <begin position="75"/>
        <end position="130"/>
    </location>
</feature>
<evidence type="ECO:0000313" key="5">
    <source>
        <dbReference type="Proteomes" id="UP000078543"/>
    </source>
</evidence>
<feature type="domain" description="CBS" evidence="3">
    <location>
        <begin position="6"/>
        <end position="67"/>
    </location>
</feature>
<dbReference type="PANTHER" id="PTHR43080">
    <property type="entry name" value="CBS DOMAIN-CONTAINING PROTEIN CBSX3, MITOCHONDRIAL"/>
    <property type="match status" value="1"/>
</dbReference>
<accession>A0A178MT78</accession>
<comment type="caution">
    <text evidence="4">The sequence shown here is derived from an EMBL/GenBank/DDBJ whole genome shotgun (WGS) entry which is preliminary data.</text>
</comment>
<keyword evidence="1 2" id="KW-0129">CBS domain</keyword>
<dbReference type="SUPFAM" id="SSF54631">
    <property type="entry name" value="CBS-domain pair"/>
    <property type="match status" value="1"/>
</dbReference>
<dbReference type="PROSITE" id="PS51371">
    <property type="entry name" value="CBS"/>
    <property type="match status" value="2"/>
</dbReference>
<dbReference type="InterPro" id="IPR044725">
    <property type="entry name" value="CBSX3_CBS_dom"/>
</dbReference>
<dbReference type="OrthoDB" id="9807125at2"/>
<evidence type="ECO:0000313" key="4">
    <source>
        <dbReference type="EMBL" id="OAN52961.1"/>
    </source>
</evidence>
<name>A0A178MT78_9PROT</name>
<keyword evidence="5" id="KW-1185">Reference proteome</keyword>
<dbReference type="InterPro" id="IPR046342">
    <property type="entry name" value="CBS_dom_sf"/>
</dbReference>
<gene>
    <name evidence="4" type="ORF">A6A05_10250</name>
</gene>
<dbReference type="AlphaFoldDB" id="A0A178MT78"/>
<evidence type="ECO:0000259" key="3">
    <source>
        <dbReference type="PROSITE" id="PS51371"/>
    </source>
</evidence>
<sequence length="144" mass="15660">MTVERILKYKGGDVFSVRPDHTVAEAAQVLHNRRIGAAMVCDGQACVGVLSERDIVRGLVSHGGKALTMPVKALMSSPVVTCTPKDRVKDVMDVMNTRRIRHLPVVRDDTIIGMISIGDVVERRLAEKQLEAAVLRDFALAASA</sequence>
<evidence type="ECO:0000256" key="1">
    <source>
        <dbReference type="ARBA" id="ARBA00023122"/>
    </source>
</evidence>
<dbReference type="InterPro" id="IPR000644">
    <property type="entry name" value="CBS_dom"/>
</dbReference>
<protein>
    <submittedName>
        <fullName evidence="4">CBS domain-containing protein</fullName>
    </submittedName>
</protein>
<dbReference type="SMART" id="SM00116">
    <property type="entry name" value="CBS"/>
    <property type="match status" value="2"/>
</dbReference>
<dbReference type="Pfam" id="PF00571">
    <property type="entry name" value="CBS"/>
    <property type="match status" value="2"/>
</dbReference>
<dbReference type="Gene3D" id="3.10.580.10">
    <property type="entry name" value="CBS-domain"/>
    <property type="match status" value="1"/>
</dbReference>
<dbReference type="PANTHER" id="PTHR43080:SF2">
    <property type="entry name" value="CBS DOMAIN-CONTAINING PROTEIN"/>
    <property type="match status" value="1"/>
</dbReference>
<reference evidence="4 5" key="1">
    <citation type="submission" date="2016-04" db="EMBL/GenBank/DDBJ databases">
        <title>Draft genome sequence of freshwater magnetotactic bacteria Magnetospirillum marisnigri SP-1 and Magnetospirillum moscoviense BB-1.</title>
        <authorList>
            <person name="Koziaeva V."/>
            <person name="Dziuba M.V."/>
            <person name="Ivanov T.M."/>
            <person name="Kuznetsov B."/>
            <person name="Grouzdev D.S."/>
        </authorList>
    </citation>
    <scope>NUCLEOTIDE SEQUENCE [LARGE SCALE GENOMIC DNA]</scope>
    <source>
        <strain evidence="4 5">BB-1</strain>
    </source>
</reference>
<dbReference type="RefSeq" id="WP_068499106.1">
    <property type="nucleotide sequence ID" value="NZ_LWQU01000127.1"/>
</dbReference>
<dbReference type="Proteomes" id="UP000078543">
    <property type="component" value="Unassembled WGS sequence"/>
</dbReference>
<dbReference type="EMBL" id="LWQU01000127">
    <property type="protein sequence ID" value="OAN52961.1"/>
    <property type="molecule type" value="Genomic_DNA"/>
</dbReference>
<proteinExistence type="predicted"/>
<dbReference type="STRING" id="1437059.A6A05_10250"/>
<dbReference type="InterPro" id="IPR051257">
    <property type="entry name" value="Diverse_CBS-Domain"/>
</dbReference>